<dbReference type="RefSeq" id="XP_033577803.1">
    <property type="nucleotide sequence ID" value="XM_033719779.1"/>
</dbReference>
<reference evidence="4" key="3">
    <citation type="submission" date="2025-04" db="UniProtKB">
        <authorList>
            <consortium name="RefSeq"/>
        </authorList>
    </citation>
    <scope>IDENTIFICATION</scope>
    <source>
        <strain evidence="4">CBS 304.34</strain>
    </source>
</reference>
<dbReference type="InterPro" id="IPR048519">
    <property type="entry name" value="Gfd2/YDR514C-like_C"/>
</dbReference>
<dbReference type="GO" id="GO:0005634">
    <property type="term" value="C:nucleus"/>
    <property type="evidence" value="ECO:0007669"/>
    <property type="project" value="TreeGrafter"/>
</dbReference>
<dbReference type="SUPFAM" id="SSF53098">
    <property type="entry name" value="Ribonuclease H-like"/>
    <property type="match status" value="1"/>
</dbReference>
<dbReference type="Pfam" id="PF21762">
    <property type="entry name" value="DEDDh_C"/>
    <property type="match status" value="1"/>
</dbReference>
<dbReference type="Proteomes" id="UP000504636">
    <property type="component" value="Unplaced"/>
</dbReference>
<dbReference type="PANTHER" id="PTHR28083">
    <property type="entry name" value="GOOD FOR FULL DBP5 ACTIVITY PROTEIN 2"/>
    <property type="match status" value="1"/>
</dbReference>
<proteinExistence type="predicted"/>
<dbReference type="InterPro" id="IPR040151">
    <property type="entry name" value="Gfd2/YDR514C-like"/>
</dbReference>
<evidence type="ECO:0000313" key="2">
    <source>
        <dbReference type="EMBL" id="KAF2810839.1"/>
    </source>
</evidence>
<dbReference type="PANTHER" id="PTHR28083:SF1">
    <property type="entry name" value="GOOD FOR FULL DBP5 ACTIVITY PROTEIN 2"/>
    <property type="match status" value="1"/>
</dbReference>
<keyword evidence="3" id="KW-1185">Reference proteome</keyword>
<accession>A0A6A6YQP8</accession>
<reference evidence="4" key="2">
    <citation type="submission" date="2020-04" db="EMBL/GenBank/DDBJ databases">
        <authorList>
            <consortium name="NCBI Genome Project"/>
        </authorList>
    </citation>
    <scope>NUCLEOTIDE SEQUENCE</scope>
    <source>
        <strain evidence="4">CBS 304.34</strain>
    </source>
</reference>
<evidence type="ECO:0000313" key="3">
    <source>
        <dbReference type="Proteomes" id="UP000504636"/>
    </source>
</evidence>
<feature type="domain" description="Gfd2/YDR514C-like C-terminal" evidence="1">
    <location>
        <begin position="1"/>
        <end position="167"/>
    </location>
</feature>
<gene>
    <name evidence="2 4" type="ORF">BDZ99DRAFT_462149</name>
</gene>
<organism evidence="2">
    <name type="scientific">Mytilinidion resinicola</name>
    <dbReference type="NCBI Taxonomy" id="574789"/>
    <lineage>
        <taxon>Eukaryota</taxon>
        <taxon>Fungi</taxon>
        <taxon>Dikarya</taxon>
        <taxon>Ascomycota</taxon>
        <taxon>Pezizomycotina</taxon>
        <taxon>Dothideomycetes</taxon>
        <taxon>Pleosporomycetidae</taxon>
        <taxon>Mytilinidiales</taxon>
        <taxon>Mytilinidiaceae</taxon>
        <taxon>Mytilinidion</taxon>
    </lineage>
</organism>
<dbReference type="InterPro" id="IPR012337">
    <property type="entry name" value="RNaseH-like_sf"/>
</dbReference>
<reference evidence="2 4" key="1">
    <citation type="journal article" date="2020" name="Stud. Mycol.">
        <title>101 Dothideomycetes genomes: a test case for predicting lifestyles and emergence of pathogens.</title>
        <authorList>
            <person name="Haridas S."/>
            <person name="Albert R."/>
            <person name="Binder M."/>
            <person name="Bloem J."/>
            <person name="Labutti K."/>
            <person name="Salamov A."/>
            <person name="Andreopoulos B."/>
            <person name="Baker S."/>
            <person name="Barry K."/>
            <person name="Bills G."/>
            <person name="Bluhm B."/>
            <person name="Cannon C."/>
            <person name="Castanera R."/>
            <person name="Culley D."/>
            <person name="Daum C."/>
            <person name="Ezra D."/>
            <person name="Gonzalez J."/>
            <person name="Henrissat B."/>
            <person name="Kuo A."/>
            <person name="Liang C."/>
            <person name="Lipzen A."/>
            <person name="Lutzoni F."/>
            <person name="Magnuson J."/>
            <person name="Mondo S."/>
            <person name="Nolan M."/>
            <person name="Ohm R."/>
            <person name="Pangilinan J."/>
            <person name="Park H.-J."/>
            <person name="Ramirez L."/>
            <person name="Alfaro M."/>
            <person name="Sun H."/>
            <person name="Tritt A."/>
            <person name="Yoshinaga Y."/>
            <person name="Zwiers L.-H."/>
            <person name="Turgeon B."/>
            <person name="Goodwin S."/>
            <person name="Spatafora J."/>
            <person name="Crous P."/>
            <person name="Grigoriev I."/>
        </authorList>
    </citation>
    <scope>NUCLEOTIDE SEQUENCE</scope>
    <source>
        <strain evidence="2 4">CBS 304.34</strain>
    </source>
</reference>
<dbReference type="AlphaFoldDB" id="A0A6A6YQP8"/>
<name>A0A6A6YQP8_9PEZI</name>
<dbReference type="EMBL" id="MU003699">
    <property type="protein sequence ID" value="KAF2810839.1"/>
    <property type="molecule type" value="Genomic_DNA"/>
</dbReference>
<evidence type="ECO:0000313" key="4">
    <source>
        <dbReference type="RefSeq" id="XP_033577803.1"/>
    </source>
</evidence>
<sequence>MLDTQDIQGLEPGPNAKNWLDKIWFYHLRIRDHGHMVNTRFCPRNLESFDWGTTKWVTKVEASRALHEVFTERIEPIKPELCPVVFLGHAVHGDSQKLVEHLQFDMTAIGSVVSTLDTRVIASERGYRGRGDKIGLGPLCSRFNISPKHLHNAGNDAAYTMLAAVLMGLTNEQKEAAQSDEPMENLMTSLMAAGKSYKPAAWGVRRFCTRCDRVGHTQPECMAREECSKCKTKGRRGFRNHATHRCTWVERVYESLEELNNIQR</sequence>
<evidence type="ECO:0000259" key="1">
    <source>
        <dbReference type="Pfam" id="PF21762"/>
    </source>
</evidence>
<protein>
    <recommendedName>
        <fullName evidence="1">Gfd2/YDR514C-like C-terminal domain-containing protein</fullName>
    </recommendedName>
</protein>
<dbReference type="OrthoDB" id="5953249at2759"/>
<dbReference type="GeneID" id="54460672"/>